<dbReference type="Pfam" id="PF04749">
    <property type="entry name" value="PLAC8"/>
    <property type="match status" value="1"/>
</dbReference>
<name>A0A7S2XBN8_9EUKA</name>
<sequence length="207" mass="23014">MDAKGRPQQPLLGNGESKVVPFERHAGEIGRLGGVPDSPTVELQAKDYLETWLTADAPVETLDENKRWARGLFDVVTSDPHLCLYGCLCPALLFADTSNLLEPGMWWEGAMAHGAMDTLSLLWCLCLWPVVAPLPCSIPVRIRQRWAMRKALSLKGSVIEDVAVHFFCYPCALSQEYKEASDHFVREVPGLELHAEIPRAEADVDMD</sequence>
<organism evidence="1">
    <name type="scientific">Lotharella oceanica</name>
    <dbReference type="NCBI Taxonomy" id="641309"/>
    <lineage>
        <taxon>Eukaryota</taxon>
        <taxon>Sar</taxon>
        <taxon>Rhizaria</taxon>
        <taxon>Cercozoa</taxon>
        <taxon>Chlorarachniophyceae</taxon>
        <taxon>Lotharella</taxon>
    </lineage>
</organism>
<dbReference type="EMBL" id="HBHP01018375">
    <property type="protein sequence ID" value="CAD9766928.1"/>
    <property type="molecule type" value="Transcribed_RNA"/>
</dbReference>
<dbReference type="AlphaFoldDB" id="A0A7S2XBN8"/>
<proteinExistence type="predicted"/>
<dbReference type="PANTHER" id="PTHR15907">
    <property type="entry name" value="DUF614 FAMILY PROTEIN-RELATED"/>
    <property type="match status" value="1"/>
</dbReference>
<reference evidence="1" key="1">
    <citation type="submission" date="2021-01" db="EMBL/GenBank/DDBJ databases">
        <authorList>
            <person name="Corre E."/>
            <person name="Pelletier E."/>
            <person name="Niang G."/>
            <person name="Scheremetjew M."/>
            <person name="Finn R."/>
            <person name="Kale V."/>
            <person name="Holt S."/>
            <person name="Cochrane G."/>
            <person name="Meng A."/>
            <person name="Brown T."/>
            <person name="Cohen L."/>
        </authorList>
    </citation>
    <scope>NUCLEOTIDE SEQUENCE</scope>
    <source>
        <strain evidence="1">CCMP622</strain>
    </source>
</reference>
<evidence type="ECO:0000313" key="1">
    <source>
        <dbReference type="EMBL" id="CAD9766928.1"/>
    </source>
</evidence>
<dbReference type="InterPro" id="IPR006461">
    <property type="entry name" value="PLAC_motif_containing"/>
</dbReference>
<dbReference type="NCBIfam" id="TIGR01571">
    <property type="entry name" value="A_thal_Cys_rich"/>
    <property type="match status" value="1"/>
</dbReference>
<protein>
    <submittedName>
        <fullName evidence="1">Uncharacterized protein</fullName>
    </submittedName>
</protein>
<gene>
    <name evidence="1" type="ORF">LSP00402_LOCUS11431</name>
</gene>
<accession>A0A7S2XBN8</accession>